<sequence length="225" mass="25562">MYKKLSIILSSALITACSGGTIGGLLPAPKILHGKLDGLTYTSPQGDLKITAPVTEDHGEWTYTQIKEHSENTPDQRDTFVGFKTPYDSHFYSAEVVNYKHLPPLTDKQFVRFKNENLKRMINTTEERWGSQVKQLNETSIHCANNQSFTYTILKQNITSYELNFVKYYLVSQSYQGNSVAIVTSELNFDLRNTRPNEAEADIKNAKYTKHQTFTCSLEYNPLAS</sequence>
<dbReference type="AlphaFoldDB" id="A0A1R4L8Q8"/>
<keyword evidence="2" id="KW-1185">Reference proteome</keyword>
<name>A0A1R4L8Q8_VIBR1</name>
<reference evidence="2" key="1">
    <citation type="submission" date="2017-02" db="EMBL/GenBank/DDBJ databases">
        <authorList>
            <person name="Rodrigo-Torres L."/>
            <person name="Arahal R.D."/>
            <person name="Lucena T."/>
        </authorList>
    </citation>
    <scope>NUCLEOTIDE SEQUENCE [LARGE SCALE GENOMIC DNA]</scope>
    <source>
        <strain evidence="2">CECT 7878</strain>
    </source>
</reference>
<proteinExistence type="predicted"/>
<gene>
    <name evidence="1" type="ORF">VR7878_00105</name>
</gene>
<dbReference type="RefSeq" id="WP_077332418.1">
    <property type="nucleotide sequence ID" value="NZ_FULE01000004.1"/>
</dbReference>
<protein>
    <recommendedName>
        <fullName evidence="3">Lipoprotein</fullName>
    </recommendedName>
</protein>
<evidence type="ECO:0008006" key="3">
    <source>
        <dbReference type="Google" id="ProtNLM"/>
    </source>
</evidence>
<dbReference type="PROSITE" id="PS51257">
    <property type="entry name" value="PROKAR_LIPOPROTEIN"/>
    <property type="match status" value="1"/>
</dbReference>
<dbReference type="OrthoDB" id="5862683at2"/>
<dbReference type="Proteomes" id="UP000188276">
    <property type="component" value="Unassembled WGS sequence"/>
</dbReference>
<evidence type="ECO:0000313" key="2">
    <source>
        <dbReference type="Proteomes" id="UP000188276"/>
    </source>
</evidence>
<accession>A0A1R4L8Q8</accession>
<organism evidence="1 2">
    <name type="scientific">Vibrio ruber (strain DSM 16370 / JCM 11486 / BCRC 17186 / CECT 7878 / LMG 23124 / VR1)</name>
    <dbReference type="NCBI Taxonomy" id="1123498"/>
    <lineage>
        <taxon>Bacteria</taxon>
        <taxon>Pseudomonadati</taxon>
        <taxon>Pseudomonadota</taxon>
        <taxon>Gammaproteobacteria</taxon>
        <taxon>Vibrionales</taxon>
        <taxon>Vibrionaceae</taxon>
        <taxon>Vibrio</taxon>
    </lineage>
</organism>
<dbReference type="EMBL" id="FULE01000004">
    <property type="protein sequence ID" value="SJN52936.1"/>
    <property type="molecule type" value="Genomic_DNA"/>
</dbReference>
<evidence type="ECO:0000313" key="1">
    <source>
        <dbReference type="EMBL" id="SJN52936.1"/>
    </source>
</evidence>